<dbReference type="Proteomes" id="UP000247973">
    <property type="component" value="Unassembled WGS sequence"/>
</dbReference>
<comment type="caution">
    <text evidence="2">The sequence shown here is derived from an EMBL/GenBank/DDBJ whole genome shotgun (WGS) entry which is preliminary data.</text>
</comment>
<dbReference type="InterPro" id="IPR041657">
    <property type="entry name" value="HTH_17"/>
</dbReference>
<dbReference type="SUPFAM" id="SSF46955">
    <property type="entry name" value="Putative DNA-binding domain"/>
    <property type="match status" value="1"/>
</dbReference>
<dbReference type="PANTHER" id="PTHR34585:SF22">
    <property type="entry name" value="HELIX-TURN-HELIX DOMAIN-CONTAINING PROTEIN"/>
    <property type="match status" value="1"/>
</dbReference>
<dbReference type="Pfam" id="PF12728">
    <property type="entry name" value="HTH_17"/>
    <property type="match status" value="1"/>
</dbReference>
<evidence type="ECO:0000313" key="2">
    <source>
        <dbReference type="EMBL" id="PXV67331.1"/>
    </source>
</evidence>
<dbReference type="PANTHER" id="PTHR34585">
    <property type="match status" value="1"/>
</dbReference>
<dbReference type="EMBL" id="QICL01000003">
    <property type="protein sequence ID" value="PXV67331.1"/>
    <property type="molecule type" value="Genomic_DNA"/>
</dbReference>
<evidence type="ECO:0000259" key="1">
    <source>
        <dbReference type="Pfam" id="PF12728"/>
    </source>
</evidence>
<dbReference type="AlphaFoldDB" id="A0A2V3PYT2"/>
<organism evidence="2 3">
    <name type="scientific">Dysgonomonas alginatilytica</name>
    <dbReference type="NCBI Taxonomy" id="1605892"/>
    <lineage>
        <taxon>Bacteria</taxon>
        <taxon>Pseudomonadati</taxon>
        <taxon>Bacteroidota</taxon>
        <taxon>Bacteroidia</taxon>
        <taxon>Bacteroidales</taxon>
        <taxon>Dysgonomonadaceae</taxon>
        <taxon>Dysgonomonas</taxon>
    </lineage>
</organism>
<dbReference type="OrthoDB" id="768005at2"/>
<sequence>MDYKIINKDTLSYIHGKIAEIHKQVTKEVLSTAKMPKMLDNYDVCKILGISLRTLQYYRDKDLLAFTMFHGKCLYKEEDVLKFVEEHKGKVAKTKKK</sequence>
<dbReference type="InterPro" id="IPR009061">
    <property type="entry name" value="DNA-bd_dom_put_sf"/>
</dbReference>
<reference evidence="2 3" key="1">
    <citation type="submission" date="2018-03" db="EMBL/GenBank/DDBJ databases">
        <title>Genomic Encyclopedia of Archaeal and Bacterial Type Strains, Phase II (KMG-II): from individual species to whole genera.</title>
        <authorList>
            <person name="Goeker M."/>
        </authorList>
    </citation>
    <scope>NUCLEOTIDE SEQUENCE [LARGE SCALE GENOMIC DNA]</scope>
    <source>
        <strain evidence="2 3">DSM 100214</strain>
    </source>
</reference>
<dbReference type="Gene3D" id="1.10.1660.10">
    <property type="match status" value="1"/>
</dbReference>
<keyword evidence="3" id="KW-1185">Reference proteome</keyword>
<accession>A0A2V3PYT2</accession>
<gene>
    <name evidence="2" type="ORF">CLV62_1032</name>
</gene>
<protein>
    <submittedName>
        <fullName evidence="2">Helix-turn-helix protein</fullName>
    </submittedName>
</protein>
<evidence type="ECO:0000313" key="3">
    <source>
        <dbReference type="Proteomes" id="UP000247973"/>
    </source>
</evidence>
<name>A0A2V3PYT2_9BACT</name>
<feature type="domain" description="Helix-turn-helix" evidence="1">
    <location>
        <begin position="43"/>
        <end position="87"/>
    </location>
</feature>
<proteinExistence type="predicted"/>
<dbReference type="RefSeq" id="WP_110309500.1">
    <property type="nucleotide sequence ID" value="NZ_QICL01000003.1"/>
</dbReference>